<dbReference type="EMBL" id="BT145315">
    <property type="protein sequence ID" value="AFK45109.1"/>
    <property type="molecule type" value="mRNA"/>
</dbReference>
<evidence type="ECO:0000256" key="1">
    <source>
        <dbReference type="SAM" id="Phobius"/>
    </source>
</evidence>
<reference evidence="2" key="1">
    <citation type="submission" date="2012-05" db="EMBL/GenBank/DDBJ databases">
        <authorList>
            <person name="Krishnakumar V."/>
            <person name="Cheung F."/>
            <person name="Xiao Y."/>
            <person name="Chan A."/>
            <person name="Moskal W.A."/>
            <person name="Town C.D."/>
        </authorList>
    </citation>
    <scope>NUCLEOTIDE SEQUENCE</scope>
</reference>
<proteinExistence type="evidence at transcript level"/>
<name>I3SXW7_LOTJA</name>
<organism evidence="2">
    <name type="scientific">Lotus japonicus</name>
    <name type="common">Lotus corniculatus var. japonicus</name>
    <dbReference type="NCBI Taxonomy" id="34305"/>
    <lineage>
        <taxon>Eukaryota</taxon>
        <taxon>Viridiplantae</taxon>
        <taxon>Streptophyta</taxon>
        <taxon>Embryophyta</taxon>
        <taxon>Tracheophyta</taxon>
        <taxon>Spermatophyta</taxon>
        <taxon>Magnoliopsida</taxon>
        <taxon>eudicotyledons</taxon>
        <taxon>Gunneridae</taxon>
        <taxon>Pentapetalae</taxon>
        <taxon>rosids</taxon>
        <taxon>fabids</taxon>
        <taxon>Fabales</taxon>
        <taxon>Fabaceae</taxon>
        <taxon>Papilionoideae</taxon>
        <taxon>50 kb inversion clade</taxon>
        <taxon>NPAAA clade</taxon>
        <taxon>Hologalegina</taxon>
        <taxon>robinioid clade</taxon>
        <taxon>Loteae</taxon>
        <taxon>Lotus</taxon>
    </lineage>
</organism>
<protein>
    <submittedName>
        <fullName evidence="2">Uncharacterized protein</fullName>
    </submittedName>
</protein>
<feature type="transmembrane region" description="Helical" evidence="1">
    <location>
        <begin position="29"/>
        <end position="48"/>
    </location>
</feature>
<feature type="transmembrane region" description="Helical" evidence="1">
    <location>
        <begin position="6"/>
        <end position="24"/>
    </location>
</feature>
<accession>I3SXW7</accession>
<keyword evidence="1" id="KW-0812">Transmembrane</keyword>
<keyword evidence="1" id="KW-0472">Membrane</keyword>
<keyword evidence="1" id="KW-1133">Transmembrane helix</keyword>
<sequence>MSFLFFLPLYSLVLLFYLFLFSFFVLDSVVVFAMSLVFFSLLFSWFTWEPCPHILSSNIFTSSFKKTNIQ</sequence>
<evidence type="ECO:0000313" key="2">
    <source>
        <dbReference type="EMBL" id="AFK45109.1"/>
    </source>
</evidence>
<dbReference type="AlphaFoldDB" id="I3SXW7"/>